<comment type="caution">
    <text evidence="1">The sequence shown here is derived from an EMBL/GenBank/DDBJ whole genome shotgun (WGS) entry which is preliminary data.</text>
</comment>
<reference evidence="1 2" key="1">
    <citation type="journal article" date="2014" name="Genome Announc.">
        <title>Draft Genome Sequences of Marine Flavobacterium Algibacter lectus Strains SS8 and NR4.</title>
        <authorList>
            <person name="Takatani N."/>
            <person name="Nakanishi M."/>
            <person name="Meirelles P."/>
            <person name="Mino S."/>
            <person name="Suda W."/>
            <person name="Oshima K."/>
            <person name="Hattori M."/>
            <person name="Ohkuma M."/>
            <person name="Hosokawa M."/>
            <person name="Miyashita K."/>
            <person name="Thompson F.L."/>
            <person name="Niwa A."/>
            <person name="Sawabe T."/>
            <person name="Sawabe T."/>
        </authorList>
    </citation>
    <scope>NUCLEOTIDE SEQUENCE [LARGE SCALE GENOMIC DNA]</scope>
    <source>
        <strain evidence="2">JCM19274</strain>
    </source>
</reference>
<dbReference type="Proteomes" id="UP000029643">
    <property type="component" value="Unassembled WGS sequence"/>
</dbReference>
<dbReference type="STRING" id="221126.SAMN04489722_101210"/>
<sequence length="62" mass="7309">MLNLETTSKQVINEFKTSVEQALVSNTNSTKQIENYNKQELPKNKIEVINFFYRQKMAKIRS</sequence>
<accession>A0A090X5X5</accession>
<dbReference type="EMBL" id="BBNU01000010">
    <property type="protein sequence ID" value="GAL80292.1"/>
    <property type="molecule type" value="Genomic_DNA"/>
</dbReference>
<evidence type="ECO:0000313" key="2">
    <source>
        <dbReference type="Proteomes" id="UP000029643"/>
    </source>
</evidence>
<proteinExistence type="predicted"/>
<organism evidence="1 2">
    <name type="scientific">Algibacter lectus</name>
    <dbReference type="NCBI Taxonomy" id="221126"/>
    <lineage>
        <taxon>Bacteria</taxon>
        <taxon>Pseudomonadati</taxon>
        <taxon>Bacteroidota</taxon>
        <taxon>Flavobacteriia</taxon>
        <taxon>Flavobacteriales</taxon>
        <taxon>Flavobacteriaceae</taxon>
        <taxon>Algibacter</taxon>
    </lineage>
</organism>
<evidence type="ECO:0000313" key="1">
    <source>
        <dbReference type="EMBL" id="GAL80292.1"/>
    </source>
</evidence>
<protein>
    <submittedName>
        <fullName evidence="1">Uncharacterized protein</fullName>
    </submittedName>
</protein>
<gene>
    <name evidence="1" type="ORF">JCM19274_582</name>
</gene>
<dbReference type="AlphaFoldDB" id="A0A090X5X5"/>
<name>A0A090X5X5_9FLAO</name>